<accession>A0AB33KCK1</accession>
<dbReference type="EMBL" id="AP035884">
    <property type="protein sequence ID" value="BFP51449.1"/>
    <property type="molecule type" value="Genomic_DNA"/>
</dbReference>
<proteinExistence type="predicted"/>
<reference evidence="1" key="1">
    <citation type="submission" date="2024-07" db="EMBL/GenBank/DDBJ databases">
        <title>Complete genome sequences of cellulolytic bacteria, Kitasatospora sp. CMC57 and Streptomyces sp. CMC78, isolated from Japanese agricultural soil.</title>
        <authorList>
            <person name="Hashimoto T."/>
            <person name="Ito M."/>
            <person name="Iwamoto M."/>
            <person name="Fukahori D."/>
            <person name="Shoda T."/>
            <person name="Sakoda M."/>
            <person name="Morohoshi T."/>
            <person name="Mitsuboshi M."/>
            <person name="Nishizawa T."/>
        </authorList>
    </citation>
    <scope>NUCLEOTIDE SEQUENCE</scope>
    <source>
        <strain evidence="1">CMC78</strain>
    </source>
</reference>
<dbReference type="AlphaFoldDB" id="A0AB33KCK1"/>
<sequence>MTRTCVARTEARGNHAYPRAPCCRWDGPRWEQPSAEDQASEADSVIVVPVSAWLTGPSTFNSHSTWANRHRLHPHHRRVLLLKVDVSVYSDGGAAPVRLK</sequence>
<gene>
    <name evidence="1" type="ORF">SCMC78_12560</name>
</gene>
<name>A0AB33KCK1_9ACTN</name>
<evidence type="ECO:0000313" key="1">
    <source>
        <dbReference type="EMBL" id="BFP51449.1"/>
    </source>
</evidence>
<dbReference type="KEGG" id="stcm:SCMC78_12560"/>
<protein>
    <submittedName>
        <fullName evidence="1">Uncharacterized protein</fullName>
    </submittedName>
</protein>
<organism evidence="1">
    <name type="scientific">Streptomyces sp. CMC78</name>
    <dbReference type="NCBI Taxonomy" id="3231512"/>
    <lineage>
        <taxon>Bacteria</taxon>
        <taxon>Bacillati</taxon>
        <taxon>Actinomycetota</taxon>
        <taxon>Actinomycetes</taxon>
        <taxon>Kitasatosporales</taxon>
        <taxon>Streptomycetaceae</taxon>
        <taxon>Streptomyces</taxon>
    </lineage>
</organism>